<feature type="region of interest" description="Disordered" evidence="1">
    <location>
        <begin position="110"/>
        <end position="129"/>
    </location>
</feature>
<comment type="caution">
    <text evidence="2">The sequence shown here is derived from an EMBL/GenBank/DDBJ whole genome shotgun (WGS) entry which is preliminary data.</text>
</comment>
<feature type="compositionally biased region" description="Basic and acidic residues" evidence="1">
    <location>
        <begin position="210"/>
        <end position="222"/>
    </location>
</feature>
<name>A0AA38VX74_9PEZI</name>
<dbReference type="EMBL" id="JANBVO010000002">
    <property type="protein sequence ID" value="KAJ9156593.1"/>
    <property type="molecule type" value="Genomic_DNA"/>
</dbReference>
<feature type="compositionally biased region" description="Low complexity" evidence="1">
    <location>
        <begin position="233"/>
        <end position="253"/>
    </location>
</feature>
<dbReference type="AlphaFoldDB" id="A0AA38VX74"/>
<dbReference type="Proteomes" id="UP001174694">
    <property type="component" value="Unassembled WGS sequence"/>
</dbReference>
<organism evidence="2 3">
    <name type="scientific">Pleurostoma richardsiae</name>
    <dbReference type="NCBI Taxonomy" id="41990"/>
    <lineage>
        <taxon>Eukaryota</taxon>
        <taxon>Fungi</taxon>
        <taxon>Dikarya</taxon>
        <taxon>Ascomycota</taxon>
        <taxon>Pezizomycotina</taxon>
        <taxon>Sordariomycetes</taxon>
        <taxon>Sordariomycetidae</taxon>
        <taxon>Calosphaeriales</taxon>
        <taxon>Pleurostomataceae</taxon>
        <taxon>Pleurostoma</taxon>
    </lineage>
</organism>
<evidence type="ECO:0000313" key="3">
    <source>
        <dbReference type="Proteomes" id="UP001174694"/>
    </source>
</evidence>
<reference evidence="2" key="1">
    <citation type="submission" date="2022-07" db="EMBL/GenBank/DDBJ databases">
        <title>Fungi with potential for degradation of polypropylene.</title>
        <authorList>
            <person name="Gostincar C."/>
        </authorList>
    </citation>
    <scope>NUCLEOTIDE SEQUENCE</scope>
    <source>
        <strain evidence="2">EXF-13308</strain>
    </source>
</reference>
<protein>
    <submittedName>
        <fullName evidence="2">Uncharacterized protein</fullName>
    </submittedName>
</protein>
<feature type="compositionally biased region" description="Low complexity" evidence="1">
    <location>
        <begin position="268"/>
        <end position="282"/>
    </location>
</feature>
<accession>A0AA38VX74</accession>
<sequence>MSLVPPVSKDGFSYVGDALYVEASGHNRHRRATIPELKAHFEGSSEAKDPPAHWYEAQLIHYGLPPSKVKGTAKMRLFEASIKGTLVVPTQIQKVEGDLKKEWKKREREAKKALKETSGAAKGTKRKASEVVVTAGTNINLNLSLSVDSQGVVQIQTAQPPAKKAKTSKATAKEPATSKTTPKTTKAATKEPAASKTAPKTGKAVAKGPDSSKAKPKTEGPDSTKTTLKRLTAKATASKVTAAGLAKPAAAKPPRTKQTARRGGGAARGRVQPSSGSAAAYDDPPPPYSEVDDGDYPGRGDYDEDGDSGDAASPPTTSPQRRLGLLNGRYKIMCPDLENDFPNFGSDFGLILTLDGDDLWGSFDLGCLTGILQVPRPWNEDVGNDLGTVWRGHVRNEYLYRDYYNQDTRLRCGPGNHLCFLGDGEISGCFRYGRPGSSSPFYHFTGFRVPGQGTRSEISPVSMREQWEDLAP</sequence>
<evidence type="ECO:0000313" key="2">
    <source>
        <dbReference type="EMBL" id="KAJ9156593.1"/>
    </source>
</evidence>
<keyword evidence="3" id="KW-1185">Reference proteome</keyword>
<gene>
    <name evidence="2" type="ORF">NKR23_g1052</name>
</gene>
<proteinExistence type="predicted"/>
<feature type="compositionally biased region" description="Low complexity" evidence="1">
    <location>
        <begin position="157"/>
        <end position="201"/>
    </location>
</feature>
<evidence type="ECO:0000256" key="1">
    <source>
        <dbReference type="SAM" id="MobiDB-lite"/>
    </source>
</evidence>
<feature type="region of interest" description="Disordered" evidence="1">
    <location>
        <begin position="157"/>
        <end position="322"/>
    </location>
</feature>